<protein>
    <submittedName>
        <fullName evidence="1">Uncharacterized protein</fullName>
    </submittedName>
</protein>
<dbReference type="Proteomes" id="UP000235728">
    <property type="component" value="Unassembled WGS sequence"/>
</dbReference>
<dbReference type="AlphaFoldDB" id="A0A2N6ND92"/>
<comment type="caution">
    <text evidence="1">The sequence shown here is derived from an EMBL/GenBank/DDBJ whole genome shotgun (WGS) entry which is preliminary data.</text>
</comment>
<dbReference type="EMBL" id="MRVG01000010">
    <property type="protein sequence ID" value="PMB65238.1"/>
    <property type="molecule type" value="Genomic_DNA"/>
</dbReference>
<name>A0A2N6ND92_BEABA</name>
<evidence type="ECO:0000313" key="2">
    <source>
        <dbReference type="Proteomes" id="UP000235728"/>
    </source>
</evidence>
<reference evidence="1 2" key="1">
    <citation type="journal article" date="2016" name="Appl. Microbiol. Biotechnol.">
        <title>Characterization of T-DNA insertion mutants with decreased virulence in the entomopathogenic fungus Beauveria bassiana JEF-007.</title>
        <authorList>
            <person name="Kim S."/>
            <person name="Lee S.J."/>
            <person name="Nai Y.S."/>
            <person name="Yu J.S."/>
            <person name="Lee M.R."/>
            <person name="Yang Y.T."/>
            <person name="Kim J.S."/>
        </authorList>
    </citation>
    <scope>NUCLEOTIDE SEQUENCE [LARGE SCALE GENOMIC DNA]</scope>
    <source>
        <strain evidence="1 2">JEF-007</strain>
    </source>
</reference>
<sequence length="81" mass="9148">MAEIGLQSSANWRASESPQVQRVMLDVTCKPIRVRNVMAGWVQALRGYFGNEPKEDGLHVLLSTWKGLETTPQPDFVMFNL</sequence>
<gene>
    <name evidence="1" type="ORF">BM221_008594</name>
</gene>
<proteinExistence type="predicted"/>
<organism evidence="1 2">
    <name type="scientific">Beauveria bassiana</name>
    <name type="common">White muscardine disease fungus</name>
    <name type="synonym">Tritirachium shiotae</name>
    <dbReference type="NCBI Taxonomy" id="176275"/>
    <lineage>
        <taxon>Eukaryota</taxon>
        <taxon>Fungi</taxon>
        <taxon>Dikarya</taxon>
        <taxon>Ascomycota</taxon>
        <taxon>Pezizomycotina</taxon>
        <taxon>Sordariomycetes</taxon>
        <taxon>Hypocreomycetidae</taxon>
        <taxon>Hypocreales</taxon>
        <taxon>Cordycipitaceae</taxon>
        <taxon>Beauveria</taxon>
    </lineage>
</organism>
<accession>A0A2N6ND92</accession>
<evidence type="ECO:0000313" key="1">
    <source>
        <dbReference type="EMBL" id="PMB65238.1"/>
    </source>
</evidence>